<evidence type="ECO:0000259" key="1">
    <source>
        <dbReference type="Pfam" id="PF13843"/>
    </source>
</evidence>
<sequence length="178" mass="20485">MARKFLTAEEALEYMNSLSDEEFDDPEIIIIPQETDAVSDEEEIDDSIANCNIVETCSDPEIRDTAGTIEVLSNICEETKFDIKPPKWKKCEPEFSLSPYFFSSQDHQHIADKISGNTPVERFHTMANDMISHTVTETNRYAVQKNDHSFSVNESDIKKFIGILFYSGYHILPREKMY</sequence>
<organism evidence="2 3">
    <name type="scientific">Araneus ventricosus</name>
    <name type="common">Orbweaver spider</name>
    <name type="synonym">Epeira ventricosa</name>
    <dbReference type="NCBI Taxonomy" id="182803"/>
    <lineage>
        <taxon>Eukaryota</taxon>
        <taxon>Metazoa</taxon>
        <taxon>Ecdysozoa</taxon>
        <taxon>Arthropoda</taxon>
        <taxon>Chelicerata</taxon>
        <taxon>Arachnida</taxon>
        <taxon>Araneae</taxon>
        <taxon>Araneomorphae</taxon>
        <taxon>Entelegynae</taxon>
        <taxon>Araneoidea</taxon>
        <taxon>Araneidae</taxon>
        <taxon>Araneus</taxon>
    </lineage>
</organism>
<accession>A0A4Y2K2E2</accession>
<reference evidence="2 3" key="1">
    <citation type="journal article" date="2019" name="Sci. Rep.">
        <title>Orb-weaving spider Araneus ventricosus genome elucidates the spidroin gene catalogue.</title>
        <authorList>
            <person name="Kono N."/>
            <person name="Nakamura H."/>
            <person name="Ohtoshi R."/>
            <person name="Moran D.A.P."/>
            <person name="Shinohara A."/>
            <person name="Yoshida Y."/>
            <person name="Fujiwara M."/>
            <person name="Mori M."/>
            <person name="Tomita M."/>
            <person name="Arakawa K."/>
        </authorList>
    </citation>
    <scope>NUCLEOTIDE SEQUENCE [LARGE SCALE GENOMIC DNA]</scope>
</reference>
<dbReference type="InterPro" id="IPR052638">
    <property type="entry name" value="PiggyBac_TE-derived"/>
</dbReference>
<dbReference type="GO" id="GO:0043565">
    <property type="term" value="F:sequence-specific DNA binding"/>
    <property type="evidence" value="ECO:0007669"/>
    <property type="project" value="TreeGrafter"/>
</dbReference>
<name>A0A4Y2K2E2_ARAVE</name>
<evidence type="ECO:0000313" key="2">
    <source>
        <dbReference type="EMBL" id="GBM96863.1"/>
    </source>
</evidence>
<keyword evidence="3" id="KW-1185">Reference proteome</keyword>
<dbReference type="PANTHER" id="PTHR47055">
    <property type="entry name" value="DDE_TNP_1_7 DOMAIN-CONTAINING PROTEIN"/>
    <property type="match status" value="1"/>
</dbReference>
<feature type="domain" description="PiggyBac transposable element-derived protein" evidence="1">
    <location>
        <begin position="119"/>
        <end position="178"/>
    </location>
</feature>
<dbReference type="PANTHER" id="PTHR47055:SF3">
    <property type="entry name" value="PHORBOL-ESTER_DAG-TYPE DOMAIN-CONTAINING PROTEIN"/>
    <property type="match status" value="1"/>
</dbReference>
<gene>
    <name evidence="2" type="ORF">AVEN_156091_1</name>
</gene>
<proteinExistence type="predicted"/>
<dbReference type="Pfam" id="PF13843">
    <property type="entry name" value="DDE_Tnp_1_7"/>
    <property type="match status" value="1"/>
</dbReference>
<dbReference type="EMBL" id="BGPR01004185">
    <property type="protein sequence ID" value="GBM96863.1"/>
    <property type="molecule type" value="Genomic_DNA"/>
</dbReference>
<dbReference type="OrthoDB" id="10057240at2759"/>
<dbReference type="Proteomes" id="UP000499080">
    <property type="component" value="Unassembled WGS sequence"/>
</dbReference>
<dbReference type="AlphaFoldDB" id="A0A4Y2K2E2"/>
<comment type="caution">
    <text evidence="2">The sequence shown here is derived from an EMBL/GenBank/DDBJ whole genome shotgun (WGS) entry which is preliminary data.</text>
</comment>
<evidence type="ECO:0000313" key="3">
    <source>
        <dbReference type="Proteomes" id="UP000499080"/>
    </source>
</evidence>
<protein>
    <recommendedName>
        <fullName evidence="1">PiggyBac transposable element-derived protein domain-containing protein</fullName>
    </recommendedName>
</protein>
<dbReference type="InterPro" id="IPR029526">
    <property type="entry name" value="PGBD"/>
</dbReference>